<dbReference type="SUPFAM" id="SSF53807">
    <property type="entry name" value="Helical backbone' metal receptor"/>
    <property type="match status" value="1"/>
</dbReference>
<keyword evidence="4 5" id="KW-0732">Signal</keyword>
<name>A0ABR6NVZ1_9DEIO</name>
<gene>
    <name evidence="7" type="ORF">HNQ04_003487</name>
</gene>
<accession>A0ABR6NVZ1</accession>
<dbReference type="Proteomes" id="UP000629870">
    <property type="component" value="Unassembled WGS sequence"/>
</dbReference>
<evidence type="ECO:0000313" key="8">
    <source>
        <dbReference type="Proteomes" id="UP000629870"/>
    </source>
</evidence>
<feature type="signal peptide" evidence="5">
    <location>
        <begin position="1"/>
        <end position="22"/>
    </location>
</feature>
<dbReference type="PRINTS" id="PR01715">
    <property type="entry name" value="FERRIBNDNGPP"/>
</dbReference>
<proteinExistence type="inferred from homology"/>
<dbReference type="PANTHER" id="PTHR30532">
    <property type="entry name" value="IRON III DICITRATE-BINDING PERIPLASMIC PROTEIN"/>
    <property type="match status" value="1"/>
</dbReference>
<protein>
    <submittedName>
        <fullName evidence="7">Iron complex transport system substrate-binding protein</fullName>
    </submittedName>
</protein>
<feature type="domain" description="Fe/B12 periplasmic-binding" evidence="6">
    <location>
        <begin position="47"/>
        <end position="314"/>
    </location>
</feature>
<evidence type="ECO:0000256" key="2">
    <source>
        <dbReference type="ARBA" id="ARBA00008814"/>
    </source>
</evidence>
<dbReference type="InterPro" id="IPR051313">
    <property type="entry name" value="Bact_iron-sidero_bind"/>
</dbReference>
<dbReference type="CDD" id="cd01146">
    <property type="entry name" value="FhuD"/>
    <property type="match status" value="1"/>
</dbReference>
<organism evidence="7 8">
    <name type="scientific">Deinococcus radiopugnans ATCC 19172</name>
    <dbReference type="NCBI Taxonomy" id="585398"/>
    <lineage>
        <taxon>Bacteria</taxon>
        <taxon>Thermotogati</taxon>
        <taxon>Deinococcota</taxon>
        <taxon>Deinococci</taxon>
        <taxon>Deinococcales</taxon>
        <taxon>Deinococcaceae</taxon>
        <taxon>Deinococcus</taxon>
    </lineage>
</organism>
<feature type="chain" id="PRO_5047209174" evidence="5">
    <location>
        <begin position="23"/>
        <end position="314"/>
    </location>
</feature>
<dbReference type="PROSITE" id="PS50983">
    <property type="entry name" value="FE_B12_PBP"/>
    <property type="match status" value="1"/>
</dbReference>
<reference evidence="7 8" key="1">
    <citation type="submission" date="2020-08" db="EMBL/GenBank/DDBJ databases">
        <title>Genomic Encyclopedia of Type Strains, Phase IV (KMG-IV): sequencing the most valuable type-strain genomes for metagenomic binning, comparative biology and taxonomic classification.</title>
        <authorList>
            <person name="Goeker M."/>
        </authorList>
    </citation>
    <scope>NUCLEOTIDE SEQUENCE [LARGE SCALE GENOMIC DNA]</scope>
    <source>
        <strain evidence="7 8">DSM 12027</strain>
    </source>
</reference>
<evidence type="ECO:0000256" key="1">
    <source>
        <dbReference type="ARBA" id="ARBA00004196"/>
    </source>
</evidence>
<dbReference type="PANTHER" id="PTHR30532:SF1">
    <property type="entry name" value="IRON(3+)-HYDROXAMATE-BINDING PROTEIN FHUD"/>
    <property type="match status" value="1"/>
</dbReference>
<comment type="subcellular location">
    <subcellularLocation>
        <location evidence="1">Cell envelope</location>
    </subcellularLocation>
</comment>
<dbReference type="Gene3D" id="3.40.50.1980">
    <property type="entry name" value="Nitrogenase molybdenum iron protein domain"/>
    <property type="match status" value="2"/>
</dbReference>
<comment type="similarity">
    <text evidence="2">Belongs to the bacterial solute-binding protein 8 family.</text>
</comment>
<dbReference type="EMBL" id="JACHEW010000025">
    <property type="protein sequence ID" value="MBB6018210.1"/>
    <property type="molecule type" value="Genomic_DNA"/>
</dbReference>
<evidence type="ECO:0000259" key="6">
    <source>
        <dbReference type="PROSITE" id="PS50983"/>
    </source>
</evidence>
<dbReference type="Pfam" id="PF01497">
    <property type="entry name" value="Peripla_BP_2"/>
    <property type="match status" value="1"/>
</dbReference>
<evidence type="ECO:0000256" key="4">
    <source>
        <dbReference type="ARBA" id="ARBA00022729"/>
    </source>
</evidence>
<comment type="caution">
    <text evidence="7">The sequence shown here is derived from an EMBL/GenBank/DDBJ whole genome shotgun (WGS) entry which is preliminary data.</text>
</comment>
<evidence type="ECO:0000256" key="5">
    <source>
        <dbReference type="SAM" id="SignalP"/>
    </source>
</evidence>
<dbReference type="RefSeq" id="WP_249039181.1">
    <property type="nucleotide sequence ID" value="NZ_JACHEW010000025.1"/>
</dbReference>
<evidence type="ECO:0000313" key="7">
    <source>
        <dbReference type="EMBL" id="MBB6018210.1"/>
    </source>
</evidence>
<evidence type="ECO:0000256" key="3">
    <source>
        <dbReference type="ARBA" id="ARBA00022448"/>
    </source>
</evidence>
<sequence>MRVLQMGLALALLGGLGLSASAQTAPCKGQTVTHAMGQTCVSGVPKRVVALEWAYAEDVLALGVQPVGVADIKGYNEYVRIPVTLAAGVQDVGTRQQPSLEKLRALKPDLILTTRLRAAQNYPQLAAIAPTLVFDTYGGESQYGEMRSTFSVIAGALGRSSTARQVLSNLDARLDRVRGDLKAAGRGGEGFVFAQAYTGGGGTPTMRLFTKNSMVSQILERLGLVNAWKAQPQPYGFTEVSLEALAGLNTKNFLYVTQKEDAVFAAPSIKPLWQGLPFVKAGRAYALDERTWTFGGPLSALTLANGIRDRLLGR</sequence>
<keyword evidence="3" id="KW-0813">Transport</keyword>
<dbReference type="InterPro" id="IPR002491">
    <property type="entry name" value="ABC_transptr_periplasmic_BD"/>
</dbReference>
<keyword evidence="8" id="KW-1185">Reference proteome</keyword>